<feature type="transmembrane region" description="Helical" evidence="1">
    <location>
        <begin position="112"/>
        <end position="130"/>
    </location>
</feature>
<dbReference type="OrthoDB" id="64737at2"/>
<dbReference type="GeneID" id="91005708"/>
<organism evidence="2 3">
    <name type="scientific">Sphingomonas faeni</name>
    <dbReference type="NCBI Taxonomy" id="185950"/>
    <lineage>
        <taxon>Bacteria</taxon>
        <taxon>Pseudomonadati</taxon>
        <taxon>Pseudomonadota</taxon>
        <taxon>Alphaproteobacteria</taxon>
        <taxon>Sphingomonadales</taxon>
        <taxon>Sphingomonadaceae</taxon>
        <taxon>Sphingomonas</taxon>
    </lineage>
</organism>
<evidence type="ECO:0000256" key="1">
    <source>
        <dbReference type="SAM" id="Phobius"/>
    </source>
</evidence>
<keyword evidence="1" id="KW-0812">Transmembrane</keyword>
<dbReference type="Proteomes" id="UP000244013">
    <property type="component" value="Unassembled WGS sequence"/>
</dbReference>
<protein>
    <submittedName>
        <fullName evidence="2">Putative membrane protein</fullName>
    </submittedName>
</protein>
<gene>
    <name evidence="2" type="ORF">C8J25_1048</name>
</gene>
<dbReference type="EMBL" id="QAYE01000004">
    <property type="protein sequence ID" value="PTW46673.1"/>
    <property type="molecule type" value="Genomic_DNA"/>
</dbReference>
<proteinExistence type="predicted"/>
<evidence type="ECO:0000313" key="3">
    <source>
        <dbReference type="Proteomes" id="UP000244013"/>
    </source>
</evidence>
<dbReference type="AlphaFoldDB" id="A0A2T5U592"/>
<dbReference type="InterPro" id="IPR009781">
    <property type="entry name" value="DUF1345"/>
</dbReference>
<keyword evidence="1" id="KW-1133">Transmembrane helix</keyword>
<dbReference type="RefSeq" id="WP_107954032.1">
    <property type="nucleotide sequence ID" value="NZ_QAYE01000004.1"/>
</dbReference>
<feature type="transmembrane region" description="Helical" evidence="1">
    <location>
        <begin position="195"/>
        <end position="214"/>
    </location>
</feature>
<feature type="transmembrane region" description="Helical" evidence="1">
    <location>
        <begin position="82"/>
        <end position="100"/>
    </location>
</feature>
<evidence type="ECO:0000313" key="2">
    <source>
        <dbReference type="EMBL" id="PTW46673.1"/>
    </source>
</evidence>
<feature type="transmembrane region" description="Helical" evidence="1">
    <location>
        <begin position="20"/>
        <end position="38"/>
    </location>
</feature>
<accession>A0A2T5U592</accession>
<feature type="transmembrane region" description="Helical" evidence="1">
    <location>
        <begin position="44"/>
        <end position="62"/>
    </location>
</feature>
<comment type="caution">
    <text evidence="2">The sequence shown here is derived from an EMBL/GenBank/DDBJ whole genome shotgun (WGS) entry which is preliminary data.</text>
</comment>
<dbReference type="Pfam" id="PF07077">
    <property type="entry name" value="DUF1345"/>
    <property type="match status" value="1"/>
</dbReference>
<reference evidence="2 3" key="1">
    <citation type="submission" date="2018-04" db="EMBL/GenBank/DDBJ databases">
        <title>Genomic Encyclopedia of Type Strains, Phase III (KMG-III): the genomes of soil and plant-associated and newly described type strains.</title>
        <authorList>
            <person name="Whitman W."/>
        </authorList>
    </citation>
    <scope>NUCLEOTIDE SEQUENCE [LARGE SCALE GENOMIC DNA]</scope>
    <source>
        <strain evidence="2 3">MA-olki</strain>
    </source>
</reference>
<sequence>MTEKARYWGLGQRVAPPRFILFVLVFAIGLATLIPRFGLGRGTMAAFDVAAVVFLIAVSTLFRNATAARMRRAAEENDANRAVLLGFSGTIMLVILVAVAKELQGKNDAVGIALTITTLALAWLFSNMIYTLHYAHLYYVDDPDGKDAKGLDFPSCDEPDYWDFAYFAFTLGMTFQTSDVEITSRRVRKAALGQCMAAFVFNIGVLAFTINVLGSAG</sequence>
<name>A0A2T5U592_9SPHN</name>
<keyword evidence="1" id="KW-0472">Membrane</keyword>